<proteinExistence type="inferred from homology"/>
<comment type="pathway">
    <text evidence="3 7">Carbohydrate degradation; pentose phosphate pathway; D-ribulose 5-phosphate from D-glucose 6-phosphate (oxidative stage): step 2/3.</text>
</comment>
<organism evidence="9 10">
    <name type="scientific">Chloracidobacterium validum</name>
    <dbReference type="NCBI Taxonomy" id="2821543"/>
    <lineage>
        <taxon>Bacteria</taxon>
        <taxon>Pseudomonadati</taxon>
        <taxon>Acidobacteriota</taxon>
        <taxon>Terriglobia</taxon>
        <taxon>Terriglobales</taxon>
        <taxon>Acidobacteriaceae</taxon>
        <taxon>Chloracidobacterium</taxon>
    </lineage>
</organism>
<dbReference type="RefSeq" id="WP_211429726.1">
    <property type="nucleotide sequence ID" value="NZ_CP072648.1"/>
</dbReference>
<evidence type="ECO:0000256" key="1">
    <source>
        <dbReference type="ARBA" id="ARBA00000832"/>
    </source>
</evidence>
<dbReference type="CDD" id="cd01400">
    <property type="entry name" value="6PGL"/>
    <property type="match status" value="1"/>
</dbReference>
<dbReference type="SUPFAM" id="SSF100950">
    <property type="entry name" value="NagB/RpiA/CoA transferase-like"/>
    <property type="match status" value="1"/>
</dbReference>
<evidence type="ECO:0000313" key="9">
    <source>
        <dbReference type="EMBL" id="QUW03836.1"/>
    </source>
</evidence>
<dbReference type="InterPro" id="IPR005900">
    <property type="entry name" value="6-phosphogluconolactonase_DevB"/>
</dbReference>
<accession>A0ABX8BA81</accession>
<dbReference type="PANTHER" id="PTHR11054:SF0">
    <property type="entry name" value="6-PHOSPHOGLUCONOLACTONASE"/>
    <property type="match status" value="1"/>
</dbReference>
<protein>
    <recommendedName>
        <fullName evidence="6 7">6-phosphogluconolactonase</fullName>
        <shortName evidence="7">6PGL</shortName>
        <ecNumber evidence="5 7">3.1.1.31</ecNumber>
    </recommendedName>
</protein>
<evidence type="ECO:0000256" key="5">
    <source>
        <dbReference type="ARBA" id="ARBA00013198"/>
    </source>
</evidence>
<dbReference type="InterPro" id="IPR037171">
    <property type="entry name" value="NagB/RpiA_transferase-like"/>
</dbReference>
<dbReference type="Pfam" id="PF01182">
    <property type="entry name" value="Glucosamine_iso"/>
    <property type="match status" value="1"/>
</dbReference>
<gene>
    <name evidence="7 9" type="primary">pgl</name>
    <name evidence="9" type="ORF">J8C06_05250</name>
</gene>
<evidence type="ECO:0000256" key="3">
    <source>
        <dbReference type="ARBA" id="ARBA00004961"/>
    </source>
</evidence>
<name>A0ABX8BA81_9BACT</name>
<dbReference type="GO" id="GO:0017057">
    <property type="term" value="F:6-phosphogluconolactonase activity"/>
    <property type="evidence" value="ECO:0007669"/>
    <property type="project" value="UniProtKB-EC"/>
</dbReference>
<evidence type="ECO:0000313" key="10">
    <source>
        <dbReference type="Proteomes" id="UP000676506"/>
    </source>
</evidence>
<dbReference type="NCBIfam" id="TIGR01198">
    <property type="entry name" value="pgl"/>
    <property type="match status" value="1"/>
</dbReference>
<evidence type="ECO:0000256" key="4">
    <source>
        <dbReference type="ARBA" id="ARBA00010662"/>
    </source>
</evidence>
<feature type="domain" description="Glucosamine/galactosamine-6-phosphate isomerase" evidence="8">
    <location>
        <begin position="8"/>
        <end position="227"/>
    </location>
</feature>
<dbReference type="Proteomes" id="UP000676506">
    <property type="component" value="Chromosome 1"/>
</dbReference>
<evidence type="ECO:0000259" key="8">
    <source>
        <dbReference type="Pfam" id="PF01182"/>
    </source>
</evidence>
<comment type="similarity">
    <text evidence="4 7">Belongs to the glucosamine/galactosamine-6-phosphate isomerase family. 6-phosphogluconolactonase subfamily.</text>
</comment>
<dbReference type="EC" id="3.1.1.31" evidence="5 7"/>
<keyword evidence="10" id="KW-1185">Reference proteome</keyword>
<evidence type="ECO:0000256" key="2">
    <source>
        <dbReference type="ARBA" id="ARBA00002681"/>
    </source>
</evidence>
<dbReference type="EMBL" id="CP072648">
    <property type="protein sequence ID" value="QUW03836.1"/>
    <property type="molecule type" value="Genomic_DNA"/>
</dbReference>
<evidence type="ECO:0000256" key="7">
    <source>
        <dbReference type="RuleBase" id="RU365095"/>
    </source>
</evidence>
<comment type="catalytic activity">
    <reaction evidence="1 7">
        <text>6-phospho-D-glucono-1,5-lactone + H2O = 6-phospho-D-gluconate + H(+)</text>
        <dbReference type="Rhea" id="RHEA:12556"/>
        <dbReference type="ChEBI" id="CHEBI:15377"/>
        <dbReference type="ChEBI" id="CHEBI:15378"/>
        <dbReference type="ChEBI" id="CHEBI:57955"/>
        <dbReference type="ChEBI" id="CHEBI:58759"/>
        <dbReference type="EC" id="3.1.1.31"/>
    </reaction>
</comment>
<reference evidence="9 10" key="1">
    <citation type="submission" date="2021-03" db="EMBL/GenBank/DDBJ databases">
        <title>Genomic and phenotypic characterization of Chloracidobacterium isolates provides evidence for multiple species.</title>
        <authorList>
            <person name="Saini M.K."/>
            <person name="Costas A.M.G."/>
            <person name="Tank M."/>
            <person name="Bryant D.A."/>
        </authorList>
    </citation>
    <scope>NUCLEOTIDE SEQUENCE [LARGE SCALE GENOMIC DNA]</scope>
    <source>
        <strain evidence="9 10">BV2-C</strain>
    </source>
</reference>
<evidence type="ECO:0000256" key="6">
    <source>
        <dbReference type="ARBA" id="ARBA00020337"/>
    </source>
</evidence>
<dbReference type="InterPro" id="IPR039104">
    <property type="entry name" value="6PGL"/>
</dbReference>
<comment type="function">
    <text evidence="2 7">Hydrolysis of 6-phosphogluconolactone to 6-phosphogluconate.</text>
</comment>
<dbReference type="PANTHER" id="PTHR11054">
    <property type="entry name" value="6-PHOSPHOGLUCONOLACTONASE"/>
    <property type="match status" value="1"/>
</dbReference>
<sequence>MSLLVFPSADELARHAAASFVRHAAAAIASHDRFAVVLSGGSTPRIVFRKLASDEFAPQVDWSNVHFFWGDERAVPPDHPDSNFRLAQEHLLAPLGIPDSNIHRIESERPPDEAAARYDADLTAFFGDGPRRFDLVHLGLGEDGHTASLFPDTVALGETQARVVANAVPRLQTTRITFTAPLINAARAVEFFVTGASKALVLREVLFGENHHYPSQMICPKDGTLTWLVTADAAAELPKQG</sequence>
<keyword evidence="7 9" id="KW-0378">Hydrolase</keyword>
<dbReference type="Gene3D" id="3.40.50.1360">
    <property type="match status" value="1"/>
</dbReference>
<dbReference type="InterPro" id="IPR006148">
    <property type="entry name" value="Glc/Gal-6P_isomerase"/>
</dbReference>